<proteinExistence type="predicted"/>
<dbReference type="EMBL" id="AP012547">
    <property type="protein sequence ID" value="BAO28945.1"/>
    <property type="molecule type" value="Genomic_DNA"/>
</dbReference>
<protein>
    <submittedName>
        <fullName evidence="2">Uncharacterized protein</fullName>
    </submittedName>
</protein>
<evidence type="ECO:0000313" key="3">
    <source>
        <dbReference type="Proteomes" id="UP000031637"/>
    </source>
</evidence>
<keyword evidence="1" id="KW-0694">RNA-binding</keyword>
<dbReference type="PROSITE" id="PS50889">
    <property type="entry name" value="S4"/>
    <property type="match status" value="1"/>
</dbReference>
<reference evidence="2 3" key="1">
    <citation type="journal article" date="2014" name="Syst. Appl. Microbiol.">
        <title>Complete genomes of freshwater sulfur oxidizers Sulfuricella denitrificans skB26 and Sulfuritalea hydrogenivorans sk43H: genetic insights into the sulfur oxidation pathway of betaproteobacteria.</title>
        <authorList>
            <person name="Watanabe T."/>
            <person name="Kojima H."/>
            <person name="Fukui M."/>
        </authorList>
    </citation>
    <scope>NUCLEOTIDE SEQUENCE [LARGE SCALE GENOMIC DNA]</scope>
    <source>
        <strain evidence="2">DSM22779</strain>
    </source>
</reference>
<dbReference type="Proteomes" id="UP000031637">
    <property type="component" value="Chromosome"/>
</dbReference>
<dbReference type="KEGG" id="shd:SUTH_01145"/>
<dbReference type="AlphaFoldDB" id="W0SDU7"/>
<dbReference type="SUPFAM" id="SSF55174">
    <property type="entry name" value="Alpha-L RNA-binding motif"/>
    <property type="match status" value="1"/>
</dbReference>
<organism evidence="2 3">
    <name type="scientific">Sulfuritalea hydrogenivorans sk43H</name>
    <dbReference type="NCBI Taxonomy" id="1223802"/>
    <lineage>
        <taxon>Bacteria</taxon>
        <taxon>Pseudomonadati</taxon>
        <taxon>Pseudomonadota</taxon>
        <taxon>Betaproteobacteria</taxon>
        <taxon>Nitrosomonadales</taxon>
        <taxon>Sterolibacteriaceae</taxon>
        <taxon>Sulfuritalea</taxon>
    </lineage>
</organism>
<dbReference type="Gene3D" id="3.10.290.10">
    <property type="entry name" value="RNA-binding S4 domain"/>
    <property type="match status" value="1"/>
</dbReference>
<dbReference type="Pfam" id="PF13275">
    <property type="entry name" value="S4_2"/>
    <property type="match status" value="1"/>
</dbReference>
<evidence type="ECO:0000313" key="2">
    <source>
        <dbReference type="EMBL" id="BAO28945.1"/>
    </source>
</evidence>
<dbReference type="HOGENOM" id="CLU_127162_1_1_4"/>
<dbReference type="RefSeq" id="WP_041097761.1">
    <property type="nucleotide sequence ID" value="NZ_AP012547.1"/>
</dbReference>
<accession>W0SDU7</accession>
<gene>
    <name evidence="2" type="ORF">SUTH_01145</name>
</gene>
<keyword evidence="3" id="KW-1185">Reference proteome</keyword>
<dbReference type="GO" id="GO:0003723">
    <property type="term" value="F:RNA binding"/>
    <property type="evidence" value="ECO:0007669"/>
    <property type="project" value="UniProtKB-KW"/>
</dbReference>
<dbReference type="CDD" id="cd00165">
    <property type="entry name" value="S4"/>
    <property type="match status" value="1"/>
</dbReference>
<name>W0SDU7_9PROT</name>
<dbReference type="InterPro" id="IPR036986">
    <property type="entry name" value="S4_RNA-bd_sf"/>
</dbReference>
<dbReference type="STRING" id="1223802.SUTH_01145"/>
<evidence type="ECO:0000256" key="1">
    <source>
        <dbReference type="PROSITE-ProRule" id="PRU00182"/>
    </source>
</evidence>
<sequence>MAIHHFQLQGEFIELNVLLKLLALAPSGGAAKALIAEGAVSVDGEVETRTRRKLRRGNSVRVADEEIRIDAADAAP</sequence>